<dbReference type="Gene3D" id="4.10.240.10">
    <property type="entry name" value="Zn(2)-C6 fungal-type DNA-binding domain"/>
    <property type="match status" value="1"/>
</dbReference>
<evidence type="ECO:0000256" key="1">
    <source>
        <dbReference type="ARBA" id="ARBA00004123"/>
    </source>
</evidence>
<keyword evidence="4" id="KW-0804">Transcription</keyword>
<evidence type="ECO:0000259" key="7">
    <source>
        <dbReference type="PROSITE" id="PS50048"/>
    </source>
</evidence>
<feature type="domain" description="Zn(2)-C6 fungal-type" evidence="7">
    <location>
        <begin position="47"/>
        <end position="77"/>
    </location>
</feature>
<keyword evidence="5" id="KW-0539">Nucleus</keyword>
<dbReference type="CDD" id="cd00067">
    <property type="entry name" value="GAL4"/>
    <property type="match status" value="2"/>
</dbReference>
<evidence type="ECO:0000313" key="9">
    <source>
        <dbReference type="Proteomes" id="UP000696573"/>
    </source>
</evidence>
<reference evidence="8" key="1">
    <citation type="submission" date="2021-10" db="EMBL/GenBank/DDBJ databases">
        <authorList>
            <person name="Piombo E."/>
        </authorList>
    </citation>
    <scope>NUCLEOTIDE SEQUENCE</scope>
</reference>
<dbReference type="GO" id="GO:0000981">
    <property type="term" value="F:DNA-binding transcription factor activity, RNA polymerase II-specific"/>
    <property type="evidence" value="ECO:0007669"/>
    <property type="project" value="InterPro"/>
</dbReference>
<dbReference type="PROSITE" id="PS50048">
    <property type="entry name" value="ZN2_CY6_FUNGAL_2"/>
    <property type="match status" value="1"/>
</dbReference>
<dbReference type="Pfam" id="PF00172">
    <property type="entry name" value="Zn_clus"/>
    <property type="match status" value="1"/>
</dbReference>
<dbReference type="GO" id="GO:0008270">
    <property type="term" value="F:zinc ion binding"/>
    <property type="evidence" value="ECO:0007669"/>
    <property type="project" value="InterPro"/>
</dbReference>
<dbReference type="PANTHER" id="PTHR47338">
    <property type="entry name" value="ZN(II)2CYS6 TRANSCRIPTION FACTOR (EUROFUNG)-RELATED"/>
    <property type="match status" value="1"/>
</dbReference>
<evidence type="ECO:0000313" key="8">
    <source>
        <dbReference type="EMBL" id="CAH0022151.1"/>
    </source>
</evidence>
<feature type="region of interest" description="Disordered" evidence="6">
    <location>
        <begin position="598"/>
        <end position="625"/>
    </location>
</feature>
<feature type="non-terminal residue" evidence="8">
    <location>
        <position position="1"/>
    </location>
</feature>
<evidence type="ECO:0000256" key="2">
    <source>
        <dbReference type="ARBA" id="ARBA00022723"/>
    </source>
</evidence>
<feature type="compositionally biased region" description="Polar residues" evidence="6">
    <location>
        <begin position="599"/>
        <end position="611"/>
    </location>
</feature>
<keyword evidence="9" id="KW-1185">Reference proteome</keyword>
<keyword evidence="2" id="KW-0479">Metal-binding</keyword>
<gene>
    <name evidence="8" type="ORF">CRHIZ90672A_00003955</name>
</gene>
<dbReference type="GO" id="GO:0005634">
    <property type="term" value="C:nucleus"/>
    <property type="evidence" value="ECO:0007669"/>
    <property type="project" value="UniProtKB-SubCell"/>
</dbReference>
<dbReference type="GO" id="GO:0006351">
    <property type="term" value="P:DNA-templated transcription"/>
    <property type="evidence" value="ECO:0007669"/>
    <property type="project" value="InterPro"/>
</dbReference>
<dbReference type="InterPro" id="IPR001138">
    <property type="entry name" value="Zn2Cys6_DnaBD"/>
</dbReference>
<name>A0A9N9VI19_9HYPO</name>
<evidence type="ECO:0000256" key="3">
    <source>
        <dbReference type="ARBA" id="ARBA00023015"/>
    </source>
</evidence>
<accession>A0A9N9VI19</accession>
<feature type="region of interest" description="Disordered" evidence="6">
    <location>
        <begin position="86"/>
        <end position="108"/>
    </location>
</feature>
<feature type="region of interest" description="Disordered" evidence="6">
    <location>
        <begin position="557"/>
        <end position="578"/>
    </location>
</feature>
<dbReference type="CDD" id="cd12148">
    <property type="entry name" value="fungal_TF_MHR"/>
    <property type="match status" value="1"/>
</dbReference>
<keyword evidence="3" id="KW-0805">Transcription regulation</keyword>
<dbReference type="AlphaFoldDB" id="A0A9N9VI19"/>
<comment type="subcellular location">
    <subcellularLocation>
        <location evidence="1">Nucleus</location>
    </subcellularLocation>
</comment>
<protein>
    <recommendedName>
        <fullName evidence="7">Zn(2)-C6 fungal-type domain-containing protein</fullName>
    </recommendedName>
</protein>
<proteinExistence type="predicted"/>
<comment type="caution">
    <text evidence="8">The sequence shown here is derived from an EMBL/GenBank/DDBJ whole genome shotgun (WGS) entry which is preliminary data.</text>
</comment>
<feature type="compositionally biased region" description="Polar residues" evidence="6">
    <location>
        <begin position="569"/>
        <end position="578"/>
    </location>
</feature>
<dbReference type="SMART" id="SM00066">
    <property type="entry name" value="GAL4"/>
    <property type="match status" value="1"/>
</dbReference>
<dbReference type="InterPro" id="IPR036864">
    <property type="entry name" value="Zn2-C6_fun-type_DNA-bd_sf"/>
</dbReference>
<dbReference type="Pfam" id="PF04082">
    <property type="entry name" value="Fungal_trans"/>
    <property type="match status" value="1"/>
</dbReference>
<dbReference type="OrthoDB" id="2017365at2759"/>
<evidence type="ECO:0000256" key="4">
    <source>
        <dbReference type="ARBA" id="ARBA00023163"/>
    </source>
</evidence>
<dbReference type="EMBL" id="CABFNQ020000676">
    <property type="protein sequence ID" value="CAH0022151.1"/>
    <property type="molecule type" value="Genomic_DNA"/>
</dbReference>
<organism evidence="8 9">
    <name type="scientific">Clonostachys rhizophaga</name>
    <dbReference type="NCBI Taxonomy" id="160324"/>
    <lineage>
        <taxon>Eukaryota</taxon>
        <taxon>Fungi</taxon>
        <taxon>Dikarya</taxon>
        <taxon>Ascomycota</taxon>
        <taxon>Pezizomycotina</taxon>
        <taxon>Sordariomycetes</taxon>
        <taxon>Hypocreomycetidae</taxon>
        <taxon>Hypocreales</taxon>
        <taxon>Bionectriaceae</taxon>
        <taxon>Clonostachys</taxon>
    </lineage>
</organism>
<dbReference type="GO" id="GO:0003677">
    <property type="term" value="F:DNA binding"/>
    <property type="evidence" value="ECO:0007669"/>
    <property type="project" value="InterPro"/>
</dbReference>
<evidence type="ECO:0000256" key="6">
    <source>
        <dbReference type="SAM" id="MobiDB-lite"/>
    </source>
</evidence>
<dbReference type="SUPFAM" id="SSF57701">
    <property type="entry name" value="Zn2/Cys6 DNA-binding domain"/>
    <property type="match status" value="1"/>
</dbReference>
<dbReference type="InterPro" id="IPR050815">
    <property type="entry name" value="TF_fung"/>
</dbReference>
<dbReference type="InterPro" id="IPR007219">
    <property type="entry name" value="XnlR_reg_dom"/>
</dbReference>
<dbReference type="PANTHER" id="PTHR47338:SF7">
    <property type="entry name" value="ZN(II)2CYS6 TRANSCRIPTION FACTOR (EUROFUNG)"/>
    <property type="match status" value="1"/>
</dbReference>
<dbReference type="PROSITE" id="PS00463">
    <property type="entry name" value="ZN2_CY6_FUNGAL_1"/>
    <property type="match status" value="1"/>
</dbReference>
<evidence type="ECO:0000256" key="5">
    <source>
        <dbReference type="ARBA" id="ARBA00023242"/>
    </source>
</evidence>
<sequence length="732" mass="81565">VKCDGDPRGCGNCKRLQYECSLSTPPTEIDTLTGSQACLERRRVRKACIACRDRRSKCSGSLPSCLRCYRLGLDCQYPNARRASSLRQTDDPVVTRGPSDHTASNAPTIVSGAQPEPADLFEPPTQVPVPSLRAPDISRAAIKQCLDGFFEFVYPIPCLSFLHRASTFQAWSQGTINSSLLRAICSVVSPYIFSVDAARSSQARGWLQEAEDQLLARFGEPCVSDIEAWVLVAFNHAIAGRFGKMLVSMSLVARLAYIMRLHWEDERSPFLERERRRRLMWAIYILDTLYSSAREEFTSCPANTIRVQLPCKEFFFTMDVPVVTQSLTVPPHVQSPSSTKLGLMAYCIRVLDIRDRVNRTSLAMINHQKPLVDSLNTIGSLEQELQQFHNSLPLDYHFDQKNFFLRAYTPLRTTFLMLHAWWHQTHCDLFRFTIPGFREGLSAADMAQLSPDYLRICRAKCLSNALSVSGVLELGNQPGIEIITDPSVAMCAFHSSRIISRLGHPPLGNMPQQELIERLSTCFVALEKQAEVYPRSSILKDGIMELVEDARRTPSGSIWEAKEDERINTEASPSHASTASQVCEVYSRFSVTDEIRKMSFQSDGKSNNQGARNDERPPETQPIPATDLVREEQQAVTGESSLAPAILDSGVGIRVAEEDRAPNYSVPVNEVVGGESVPMLMGDMFNFDFAMAMAAIDPRQAPAQPDMFLDSFWPIAGTLNPSQSSEDDCHGG</sequence>
<dbReference type="Proteomes" id="UP000696573">
    <property type="component" value="Unassembled WGS sequence"/>
</dbReference>